<dbReference type="PANTHER" id="PTHR21363:SF0">
    <property type="entry name" value="PREPHENATE DEHYDROGENASE [NADP(+)]"/>
    <property type="match status" value="1"/>
</dbReference>
<dbReference type="PANTHER" id="PTHR21363">
    <property type="entry name" value="PREPHENATE DEHYDROGENASE"/>
    <property type="match status" value="1"/>
</dbReference>
<evidence type="ECO:0000256" key="6">
    <source>
        <dbReference type="ARBA" id="ARBA00023002"/>
    </source>
</evidence>
<dbReference type="STRING" id="560819.SAMN05428998_101436"/>
<dbReference type="InterPro" id="IPR046825">
    <property type="entry name" value="PDH_C"/>
</dbReference>
<dbReference type="EC" id="1.3.1.12" evidence="3"/>
<dbReference type="InterPro" id="IPR036291">
    <property type="entry name" value="NAD(P)-bd_dom_sf"/>
</dbReference>
<dbReference type="GO" id="GO:0004665">
    <property type="term" value="F:prephenate dehydrogenase (NADP+) activity"/>
    <property type="evidence" value="ECO:0007669"/>
    <property type="project" value="InterPro"/>
</dbReference>
<dbReference type="Gene3D" id="1.10.3660.10">
    <property type="entry name" value="6-phosphogluconate dehydrogenase C-terminal like domain"/>
    <property type="match status" value="1"/>
</dbReference>
<evidence type="ECO:0000256" key="7">
    <source>
        <dbReference type="ARBA" id="ARBA00023027"/>
    </source>
</evidence>
<dbReference type="InterPro" id="IPR003099">
    <property type="entry name" value="Prephen_DH"/>
</dbReference>
<comment type="similarity">
    <text evidence="2">Belongs to the prephenate/arogenate dehydrogenase family.</text>
</comment>
<dbReference type="NCBIfam" id="NF005694">
    <property type="entry name" value="PRK07502.1"/>
    <property type="match status" value="1"/>
</dbReference>
<dbReference type="RefSeq" id="WP_085120777.1">
    <property type="nucleotide sequence ID" value="NZ_FWZX01000001.1"/>
</dbReference>
<dbReference type="FunFam" id="1.10.3660.10:FF:000003">
    <property type="entry name" value="Prephenate dehydrogenase"/>
    <property type="match status" value="1"/>
</dbReference>
<keyword evidence="4" id="KW-0827">Tyrosine biosynthesis</keyword>
<dbReference type="PROSITE" id="PS51176">
    <property type="entry name" value="PDH_ADH"/>
    <property type="match status" value="1"/>
</dbReference>
<dbReference type="SUPFAM" id="SSF48179">
    <property type="entry name" value="6-phosphogluconate dehydrogenase C-terminal domain-like"/>
    <property type="match status" value="1"/>
</dbReference>
<evidence type="ECO:0000259" key="11">
    <source>
        <dbReference type="PROSITE" id="PS51176"/>
    </source>
</evidence>
<evidence type="ECO:0000313" key="13">
    <source>
        <dbReference type="Proteomes" id="UP000192917"/>
    </source>
</evidence>
<evidence type="ECO:0000256" key="8">
    <source>
        <dbReference type="ARBA" id="ARBA00023141"/>
    </source>
</evidence>
<dbReference type="InterPro" id="IPR008927">
    <property type="entry name" value="6-PGluconate_DH-like_C_sf"/>
</dbReference>
<keyword evidence="5" id="KW-0028">Amino-acid biosynthesis</keyword>
<gene>
    <name evidence="12" type="ORF">SAMN05428998_101436</name>
</gene>
<sequence>MTAASGTGATELFGKVALLGVGLIGSSLALACRRHGLAGRLAGYARSAESREVIERLRLTDSVHAEPAEAVADADLVVLCVPVGANAAVAEAMLPGLKPGAIVTDVGSVKQAVIRDVGPLLPEGVHFVPGHPIAGTEHSGPAAGFADLFEERYCVLTPPPGADEAAVGRVAELWRRCGSRVETMEPAHHDKVLAMTSHLPHLISYTIVGTAYDLAESERGEVIKFAAGGFRDFTRIAGSDPVMWRDIFLNNREAVLEILQRFGEDLSRLQRAIRWGEAEVLEDRFRRTREIRRGVIQLGQAGTFDAREPHKDDEAG</sequence>
<proteinExistence type="inferred from homology"/>
<keyword evidence="8" id="KW-0057">Aromatic amino acid biosynthesis</keyword>
<dbReference type="GO" id="GO:0070403">
    <property type="term" value="F:NAD+ binding"/>
    <property type="evidence" value="ECO:0007669"/>
    <property type="project" value="InterPro"/>
</dbReference>
<dbReference type="GO" id="GO:0008977">
    <property type="term" value="F:prephenate dehydrogenase (NAD+) activity"/>
    <property type="evidence" value="ECO:0007669"/>
    <property type="project" value="UniProtKB-EC"/>
</dbReference>
<dbReference type="Proteomes" id="UP000192917">
    <property type="component" value="Unassembled WGS sequence"/>
</dbReference>
<dbReference type="Pfam" id="PF02153">
    <property type="entry name" value="PDH_N"/>
    <property type="match status" value="1"/>
</dbReference>
<dbReference type="SUPFAM" id="SSF51735">
    <property type="entry name" value="NAD(P)-binding Rossmann-fold domains"/>
    <property type="match status" value="1"/>
</dbReference>
<feature type="transmembrane region" description="Helical" evidence="10">
    <location>
        <begin position="12"/>
        <end position="32"/>
    </location>
</feature>
<dbReference type="InterPro" id="IPR046826">
    <property type="entry name" value="PDH_N"/>
</dbReference>
<dbReference type="FunFam" id="3.40.50.720:FF:000208">
    <property type="entry name" value="Prephenate dehydrogenase"/>
    <property type="match status" value="1"/>
</dbReference>
<comment type="catalytic activity">
    <reaction evidence="9">
        <text>prephenate + NAD(+) = 3-(4-hydroxyphenyl)pyruvate + CO2 + NADH</text>
        <dbReference type="Rhea" id="RHEA:13869"/>
        <dbReference type="ChEBI" id="CHEBI:16526"/>
        <dbReference type="ChEBI" id="CHEBI:29934"/>
        <dbReference type="ChEBI" id="CHEBI:36242"/>
        <dbReference type="ChEBI" id="CHEBI:57540"/>
        <dbReference type="ChEBI" id="CHEBI:57945"/>
        <dbReference type="EC" id="1.3.1.12"/>
    </reaction>
</comment>
<dbReference type="AlphaFoldDB" id="A0A1Y6B9I0"/>
<keyword evidence="13" id="KW-1185">Reference proteome</keyword>
<accession>A0A1Y6B9I0</accession>
<evidence type="ECO:0000313" key="12">
    <source>
        <dbReference type="EMBL" id="SME91738.1"/>
    </source>
</evidence>
<evidence type="ECO:0000256" key="3">
    <source>
        <dbReference type="ARBA" id="ARBA00012068"/>
    </source>
</evidence>
<dbReference type="GO" id="GO:0006571">
    <property type="term" value="P:tyrosine biosynthetic process"/>
    <property type="evidence" value="ECO:0007669"/>
    <property type="project" value="UniProtKB-KW"/>
</dbReference>
<dbReference type="Pfam" id="PF20463">
    <property type="entry name" value="PDH_C"/>
    <property type="match status" value="1"/>
</dbReference>
<dbReference type="InterPro" id="IPR050812">
    <property type="entry name" value="Preph/Arog_dehydrog"/>
</dbReference>
<evidence type="ECO:0000256" key="2">
    <source>
        <dbReference type="ARBA" id="ARBA00007964"/>
    </source>
</evidence>
<comment type="pathway">
    <text evidence="1">Amino-acid biosynthesis; L-tyrosine biosynthesis; (4-hydroxyphenyl)pyruvate from prephenate (NAD(+) route): step 1/1.</text>
</comment>
<keyword evidence="10" id="KW-0472">Membrane</keyword>
<dbReference type="EMBL" id="FWZX01000001">
    <property type="protein sequence ID" value="SME91738.1"/>
    <property type="molecule type" value="Genomic_DNA"/>
</dbReference>
<keyword evidence="10" id="KW-0812">Transmembrane</keyword>
<keyword evidence="10" id="KW-1133">Transmembrane helix</keyword>
<organism evidence="12 13">
    <name type="scientific">Tistlia consotensis USBA 355</name>
    <dbReference type="NCBI Taxonomy" id="560819"/>
    <lineage>
        <taxon>Bacteria</taxon>
        <taxon>Pseudomonadati</taxon>
        <taxon>Pseudomonadota</taxon>
        <taxon>Alphaproteobacteria</taxon>
        <taxon>Rhodospirillales</taxon>
        <taxon>Rhodovibrionaceae</taxon>
        <taxon>Tistlia</taxon>
    </lineage>
</organism>
<evidence type="ECO:0000256" key="5">
    <source>
        <dbReference type="ARBA" id="ARBA00022605"/>
    </source>
</evidence>
<dbReference type="Gene3D" id="3.40.50.720">
    <property type="entry name" value="NAD(P)-binding Rossmann-like Domain"/>
    <property type="match status" value="1"/>
</dbReference>
<keyword evidence="6" id="KW-0560">Oxidoreductase</keyword>
<evidence type="ECO:0000256" key="4">
    <source>
        <dbReference type="ARBA" id="ARBA00022498"/>
    </source>
</evidence>
<protein>
    <recommendedName>
        <fullName evidence="3">prephenate dehydrogenase</fullName>
        <ecNumber evidence="3">1.3.1.12</ecNumber>
    </recommendedName>
</protein>
<evidence type="ECO:0000256" key="9">
    <source>
        <dbReference type="ARBA" id="ARBA00049260"/>
    </source>
</evidence>
<evidence type="ECO:0000256" key="10">
    <source>
        <dbReference type="SAM" id="Phobius"/>
    </source>
</evidence>
<feature type="domain" description="Prephenate/arogenate dehydrogenase" evidence="11">
    <location>
        <begin position="14"/>
        <end position="303"/>
    </location>
</feature>
<keyword evidence="7" id="KW-0520">NAD</keyword>
<reference evidence="12 13" key="1">
    <citation type="submission" date="2017-04" db="EMBL/GenBank/DDBJ databases">
        <authorList>
            <person name="Afonso C.L."/>
            <person name="Miller P.J."/>
            <person name="Scott M.A."/>
            <person name="Spackman E."/>
            <person name="Goraichik I."/>
            <person name="Dimitrov K.M."/>
            <person name="Suarez D.L."/>
            <person name="Swayne D.E."/>
        </authorList>
    </citation>
    <scope>NUCLEOTIDE SEQUENCE [LARGE SCALE GENOMIC DNA]</scope>
    <source>
        <strain evidence="12 13">USBA 355</strain>
    </source>
</reference>
<evidence type="ECO:0000256" key="1">
    <source>
        <dbReference type="ARBA" id="ARBA00005067"/>
    </source>
</evidence>
<name>A0A1Y6B9I0_9PROT</name>